<organism evidence="4 5">
    <name type="scientific">Symmachiella dynata</name>
    <dbReference type="NCBI Taxonomy" id="2527995"/>
    <lineage>
        <taxon>Bacteria</taxon>
        <taxon>Pseudomonadati</taxon>
        <taxon>Planctomycetota</taxon>
        <taxon>Planctomycetia</taxon>
        <taxon>Planctomycetales</taxon>
        <taxon>Planctomycetaceae</taxon>
        <taxon>Symmachiella</taxon>
    </lineage>
</organism>
<reference evidence="4 5" key="1">
    <citation type="submission" date="2019-02" db="EMBL/GenBank/DDBJ databases">
        <title>Deep-cultivation of Planctomycetes and their phenomic and genomic characterization uncovers novel biology.</title>
        <authorList>
            <person name="Wiegand S."/>
            <person name="Jogler M."/>
            <person name="Boedeker C."/>
            <person name="Pinto D."/>
            <person name="Vollmers J."/>
            <person name="Rivas-Marin E."/>
            <person name="Kohn T."/>
            <person name="Peeters S.H."/>
            <person name="Heuer A."/>
            <person name="Rast P."/>
            <person name="Oberbeckmann S."/>
            <person name="Bunk B."/>
            <person name="Jeske O."/>
            <person name="Meyerdierks A."/>
            <person name="Storesund J.E."/>
            <person name="Kallscheuer N."/>
            <person name="Luecker S."/>
            <person name="Lage O.M."/>
            <person name="Pohl T."/>
            <person name="Merkel B.J."/>
            <person name="Hornburger P."/>
            <person name="Mueller R.-W."/>
            <person name="Bruemmer F."/>
            <person name="Labrenz M."/>
            <person name="Spormann A.M."/>
            <person name="Op den Camp H."/>
            <person name="Overmann J."/>
            <person name="Amann R."/>
            <person name="Jetten M.S.M."/>
            <person name="Mascher T."/>
            <person name="Medema M.H."/>
            <person name="Devos D.P."/>
            <person name="Kaster A.-K."/>
            <person name="Ovreas L."/>
            <person name="Rohde M."/>
            <person name="Galperin M.Y."/>
            <person name="Jogler C."/>
        </authorList>
    </citation>
    <scope>NUCLEOTIDE SEQUENCE [LARGE SCALE GENOMIC DNA]</scope>
    <source>
        <strain evidence="4 5">Mal52</strain>
    </source>
</reference>
<feature type="region of interest" description="Disordered" evidence="3">
    <location>
        <begin position="263"/>
        <end position="286"/>
    </location>
</feature>
<dbReference type="EMBL" id="CP036276">
    <property type="protein sequence ID" value="QDU44453.1"/>
    <property type="molecule type" value="Genomic_DNA"/>
</dbReference>
<sequence>MSVVQATSEQKYHTSLDEIDRALEELEAAKSRFQQTSLNEWMNLVESCIPTVVDSAREWVDAACQAKGIAPGSTIRAEEITAGPAAALRYLRLLHDSLKDIAKQGRPQLPGPIRQEPGGRLFVRLAPVKRRHDALLFTGTTSDAYMAAGVTAESVAVQEMPPHLSGQGGSPRISLVLGAGNVSSIAMTDTLTKIFQDGCLVLLKMNPVNEYLGPIFAKGLAPLVDAGFLRIIYGGAEAGQHAIAHKSTDEVHITGSNFSHDAIVWGPPGPEQDRRKRENDPVLDKPITSELGNVTPWIVVPGDYTEKQLQFQAENLAASVMNNVSFNCLATKVIVTWRDWPDRQRFLDKLQAIFDSTPPRQAYYPGAADRFREFAGKEPTGVPEGTLPWTLIRDINPDESPMYVERESFVCVTTETALEADSPQDFLKVAADFTENRLWGTLCAAVMVPQSFRKSGENKKLFDEFLARLRYGAIGVNQWPGLVYGLMTPPWGGHPGSTLDDPQSGVGWVHNTFLLDGIEKTITEGPLTASPKPVWFPTHKNPEPISWKLVDFYAKPSTWNLVRLLGSAVKNGL</sequence>
<dbReference type="Gene3D" id="3.40.605.10">
    <property type="entry name" value="Aldehyde Dehydrogenase, Chain A, domain 1"/>
    <property type="match status" value="1"/>
</dbReference>
<accession>A0A517ZPT4</accession>
<dbReference type="Proteomes" id="UP000319383">
    <property type="component" value="Chromosome"/>
</dbReference>
<name>A0A517ZPT4_9PLAN</name>
<dbReference type="KEGG" id="sdyn:Mal52_29350"/>
<evidence type="ECO:0000256" key="2">
    <source>
        <dbReference type="SAM" id="Coils"/>
    </source>
</evidence>
<dbReference type="AlphaFoldDB" id="A0A517ZPT4"/>
<dbReference type="InterPro" id="IPR016161">
    <property type="entry name" value="Ald_DH/histidinol_DH"/>
</dbReference>
<dbReference type="InterPro" id="IPR016162">
    <property type="entry name" value="Ald_DH_N"/>
</dbReference>
<evidence type="ECO:0000256" key="1">
    <source>
        <dbReference type="ARBA" id="ARBA00023002"/>
    </source>
</evidence>
<proteinExistence type="predicted"/>
<gene>
    <name evidence="4" type="ORF">Mal52_29350</name>
</gene>
<keyword evidence="1" id="KW-0560">Oxidoreductase</keyword>
<feature type="coiled-coil region" evidence="2">
    <location>
        <begin position="12"/>
        <end position="39"/>
    </location>
</feature>
<evidence type="ECO:0000313" key="5">
    <source>
        <dbReference type="Proteomes" id="UP000319383"/>
    </source>
</evidence>
<protein>
    <submittedName>
        <fullName evidence="4">Aldehyde dehydrogenase family protein</fullName>
    </submittedName>
</protein>
<keyword evidence="2" id="KW-0175">Coiled coil</keyword>
<dbReference type="SUPFAM" id="SSF53720">
    <property type="entry name" value="ALDH-like"/>
    <property type="match status" value="1"/>
</dbReference>
<dbReference type="RefSeq" id="WP_145376812.1">
    <property type="nucleotide sequence ID" value="NZ_CP036276.1"/>
</dbReference>
<feature type="compositionally biased region" description="Basic and acidic residues" evidence="3">
    <location>
        <begin position="271"/>
        <end position="283"/>
    </location>
</feature>
<evidence type="ECO:0000256" key="3">
    <source>
        <dbReference type="SAM" id="MobiDB-lite"/>
    </source>
</evidence>
<dbReference type="GO" id="GO:0016491">
    <property type="term" value="F:oxidoreductase activity"/>
    <property type="evidence" value="ECO:0007669"/>
    <property type="project" value="UniProtKB-KW"/>
</dbReference>
<evidence type="ECO:0000313" key="4">
    <source>
        <dbReference type="EMBL" id="QDU44453.1"/>
    </source>
</evidence>
<keyword evidence="5" id="KW-1185">Reference proteome</keyword>